<dbReference type="EMBL" id="QWKP01000211">
    <property type="protein sequence ID" value="RHA38678.1"/>
    <property type="molecule type" value="Genomic_DNA"/>
</dbReference>
<reference evidence="2 3" key="1">
    <citation type="submission" date="2018-08" db="EMBL/GenBank/DDBJ databases">
        <title>Cellulomonas rhizosphaerae sp. nov., a novel actinomycete isolated from soil.</title>
        <authorList>
            <person name="Tian Y."/>
        </authorList>
    </citation>
    <scope>NUCLEOTIDE SEQUENCE [LARGE SCALE GENOMIC DNA]</scope>
    <source>
        <strain evidence="2 3">NEAU-TCZ24</strain>
    </source>
</reference>
<dbReference type="AlphaFoldDB" id="A0A413RJH0"/>
<dbReference type="InterPro" id="IPR039374">
    <property type="entry name" value="SIP_fam"/>
</dbReference>
<dbReference type="Pfam" id="PF08021">
    <property type="entry name" value="FAD_binding_9"/>
    <property type="match status" value="1"/>
</dbReference>
<protein>
    <submittedName>
        <fullName evidence="2">Siderophore-interacting protein</fullName>
    </submittedName>
</protein>
<dbReference type="InterPro" id="IPR007037">
    <property type="entry name" value="SIP_rossman_dom"/>
</dbReference>
<dbReference type="CDD" id="cd06193">
    <property type="entry name" value="siderophore_interacting"/>
    <property type="match status" value="1"/>
</dbReference>
<evidence type="ECO:0000313" key="2">
    <source>
        <dbReference type="EMBL" id="RHA38678.1"/>
    </source>
</evidence>
<organism evidence="2 3">
    <name type="scientific">Cellulomonas rhizosphaerae</name>
    <dbReference type="NCBI Taxonomy" id="2293719"/>
    <lineage>
        <taxon>Bacteria</taxon>
        <taxon>Bacillati</taxon>
        <taxon>Actinomycetota</taxon>
        <taxon>Actinomycetes</taxon>
        <taxon>Micrococcales</taxon>
        <taxon>Cellulomonadaceae</taxon>
        <taxon>Cellulomonas</taxon>
    </lineage>
</organism>
<proteinExistence type="predicted"/>
<dbReference type="PROSITE" id="PS51384">
    <property type="entry name" value="FAD_FR"/>
    <property type="match status" value="1"/>
</dbReference>
<dbReference type="InterPro" id="IPR017938">
    <property type="entry name" value="Riboflavin_synthase-like_b-brl"/>
</dbReference>
<dbReference type="Gene3D" id="3.40.50.80">
    <property type="entry name" value="Nucleotide-binding domain of ferredoxin-NADP reductase (FNR) module"/>
    <property type="match status" value="1"/>
</dbReference>
<dbReference type="InterPro" id="IPR013113">
    <property type="entry name" value="SIP_FAD-bd"/>
</dbReference>
<dbReference type="PANTHER" id="PTHR30157:SF0">
    <property type="entry name" value="NADPH-DEPENDENT FERRIC-CHELATE REDUCTASE"/>
    <property type="match status" value="1"/>
</dbReference>
<dbReference type="GO" id="GO:0016491">
    <property type="term" value="F:oxidoreductase activity"/>
    <property type="evidence" value="ECO:0007669"/>
    <property type="project" value="InterPro"/>
</dbReference>
<gene>
    <name evidence="2" type="ORF">D1825_13165</name>
</gene>
<keyword evidence="3" id="KW-1185">Reference proteome</keyword>
<accession>A0A413RJH0</accession>
<feature type="domain" description="FAD-binding FR-type" evidence="1">
    <location>
        <begin position="10"/>
        <end position="138"/>
    </location>
</feature>
<dbReference type="PANTHER" id="PTHR30157">
    <property type="entry name" value="FERRIC REDUCTASE, NADPH-DEPENDENT"/>
    <property type="match status" value="1"/>
</dbReference>
<name>A0A413RJH0_9CELL</name>
<dbReference type="SUPFAM" id="SSF63380">
    <property type="entry name" value="Riboflavin synthase domain-like"/>
    <property type="match status" value="1"/>
</dbReference>
<dbReference type="InterPro" id="IPR017927">
    <property type="entry name" value="FAD-bd_FR_type"/>
</dbReference>
<dbReference type="Proteomes" id="UP000283374">
    <property type="component" value="Unassembled WGS sequence"/>
</dbReference>
<dbReference type="Gene3D" id="2.40.30.10">
    <property type="entry name" value="Translation factors"/>
    <property type="match status" value="1"/>
</dbReference>
<evidence type="ECO:0000259" key="1">
    <source>
        <dbReference type="PROSITE" id="PS51384"/>
    </source>
</evidence>
<dbReference type="OrthoDB" id="9814826at2"/>
<dbReference type="Pfam" id="PF04954">
    <property type="entry name" value="SIP"/>
    <property type="match status" value="1"/>
</dbReference>
<dbReference type="RefSeq" id="WP_118767871.1">
    <property type="nucleotide sequence ID" value="NZ_QWKP01000211.1"/>
</dbReference>
<comment type="caution">
    <text evidence="2">The sequence shown here is derived from an EMBL/GenBank/DDBJ whole genome shotgun (WGS) entry which is preliminary data.</text>
</comment>
<evidence type="ECO:0000313" key="3">
    <source>
        <dbReference type="Proteomes" id="UP000283374"/>
    </source>
</evidence>
<sequence>MTVTAPRTRPAPVLGHVLRAERLTPGLVRIVVGGPGLAVFTPSPHADSYVKLMFLPAGERPLQADGRLDLEAVRAALPEGVAPRLRAYTVRGFDPEALELTIDLVVHGDSGLAGPWAAAAVGGEEVVVQGPGGAWSPSPDVDHHLLVGDASALPAIAVALERLAPDARGVAIVEVESAADELPLGAPAGVAVQWVHARHGEPGAALVEAALAWPWPTGSVGVFVHGEAGSVRALRQYLRVERAVPRDLMSISGYWRLGVDDEGWRQSKREWTQSIESAEQAAGLD</sequence>
<dbReference type="InterPro" id="IPR039261">
    <property type="entry name" value="FNR_nucleotide-bd"/>
</dbReference>